<evidence type="ECO:0000256" key="12">
    <source>
        <dbReference type="ARBA" id="ARBA00022840"/>
    </source>
</evidence>
<dbReference type="KEGG" id="mtr:11410850"/>
<dbReference type="GO" id="GO:0005524">
    <property type="term" value="F:ATP binding"/>
    <property type="evidence" value="ECO:0007669"/>
    <property type="project" value="UniProtKB-KW"/>
</dbReference>
<dbReference type="Gene3D" id="2.60.120.430">
    <property type="entry name" value="Galactose-binding lectin"/>
    <property type="match status" value="1"/>
</dbReference>
<feature type="transmembrane region" description="Helical" evidence="20">
    <location>
        <begin position="605"/>
        <end position="629"/>
    </location>
</feature>
<keyword evidence="3" id="KW-0723">Serine/threonine-protein kinase</keyword>
<dbReference type="FunFam" id="2.60.120.430:FF:000004">
    <property type="entry name" value="Putative leucine-rich repeat receptor-like serine/threonine-protein kinase"/>
    <property type="match status" value="1"/>
</dbReference>
<evidence type="ECO:0000256" key="20">
    <source>
        <dbReference type="SAM" id="Phobius"/>
    </source>
</evidence>
<dbReference type="InterPro" id="IPR008271">
    <property type="entry name" value="Ser/Thr_kinase_AS"/>
</dbReference>
<dbReference type="FunFam" id="3.80.10.10:FF:000433">
    <property type="entry name" value="Putative LRR receptor-like serine/threonine-protein kinase isoform A"/>
    <property type="match status" value="1"/>
</dbReference>
<dbReference type="Proteomes" id="UP000002051">
    <property type="component" value="Chromosome 8"/>
</dbReference>
<evidence type="ECO:0000256" key="14">
    <source>
        <dbReference type="ARBA" id="ARBA00023136"/>
    </source>
</evidence>
<keyword evidence="13 20" id="KW-1133">Transmembrane helix</keyword>
<keyword evidence="16" id="KW-0325">Glycoprotein</keyword>
<evidence type="ECO:0000256" key="3">
    <source>
        <dbReference type="ARBA" id="ARBA00022527"/>
    </source>
</evidence>
<keyword evidence="10" id="KW-0547">Nucleotide-binding</keyword>
<dbReference type="FunFam" id="3.80.10.10:FF:000916">
    <property type="entry name" value="Probable LRR receptor-like serine/threonine-protein kinase At1g53440"/>
    <property type="match status" value="1"/>
</dbReference>
<keyword evidence="26" id="KW-1185">Reference proteome</keyword>
<sequence>MSGSKLVNYIILCSFLALNFFLQEFGSKAQLIPQDEVKSLQAISDKLKNVNWKVTERSCIDDGGFNNDYIADDDIVRKVTCDCTFQNNTICHITSIMLKGQNIAGVMPSEFGNLTQLKVLDLTRNYLNGTIPTSFPSNSLVVLSLLGNRLSGPIPTEIGDISSLEELVLESNQLGGPLPRSLGNLIKLKRLLLSSNNFTGIIPDSFSKLNNLTDFRIDGSNLSGQIPSFIGNWTKLERLNMQGTSMDGPIPPTISELELLTELRISDLNGPTMTFPNLKGLKNLQLLELRNCLITGPIPDYIGEMTDLITLDLSFNMLNGSIPNSIQGLKRLDYMFLTNNSLNGPIQDWILNFKINIDLSDNNFTKSSATSCQQLNLNMASSHSSSAVTSPSTFCLKRNLPCTRKPQYNSLFINCGGPQGDYDGNNYFGDLQRDGISNFVLRNEGHWAYSSTGVYMGNVHADYTALNTLPLNITGPEYYETARLAPLSLKYYGLCMQKGNYKVKLHFAEIMFSADQTFQSLGKRIFDVSIQGFKYLKDFNIMEEAGGVGKGITKEFDVEVNDTTLEIHLYWAGKGTTAIPDRGVYGPLISAITITPNFKNHSEGLSAGVIVGIVAAACVLLMLILVTLWKMGILGEKDTRDQELLDLKTGYFSLRQIKAATNDFDPANKIGEGGFGPVYKGVLSNGDVIAIKQLSSKSNQGNREFVNEIGMISALQHPNLVKLYGCCIEGKQLLLIYEYMENNCLGRALFGHRQQKLHLDWPTRMKICLGIAKGLAYLHEESTLKIVHRDIKPTNVLLDKDLNAKISDFGLAKLNEDGNTHISTRIAGTIGYMAPEYAMRGYLTDKADVYSFGVVALEIVAGKSNTNFQPMEEFVYLLDWAYDLKDQGNLLELVDPSLGSRYSKKEAMRMLNLALLCTNTSPGPRPSMSLVVSMLEGKTPIQAPVINRGESGQHVRFKASGLQSQNSQPLDSSTFSHGSKRQVSVHSSTSLQCEDDFSSSSKSP</sequence>
<feature type="chain" id="PRO_5014574181" description="non-specific serine/threonine protein kinase" evidence="21">
    <location>
        <begin position="30"/>
        <end position="1004"/>
    </location>
</feature>
<keyword evidence="5" id="KW-0433">Leucine-rich repeat</keyword>
<evidence type="ECO:0000256" key="13">
    <source>
        <dbReference type="ARBA" id="ARBA00022989"/>
    </source>
</evidence>
<feature type="signal peptide" evidence="21">
    <location>
        <begin position="1"/>
        <end position="29"/>
    </location>
</feature>
<dbReference type="AlphaFoldDB" id="G7LBX2"/>
<evidence type="ECO:0000259" key="22">
    <source>
        <dbReference type="PROSITE" id="PS50011"/>
    </source>
</evidence>
<dbReference type="eggNOG" id="ENOG502QQPW">
    <property type="taxonomic scope" value="Eukaryota"/>
</dbReference>
<dbReference type="EnsemblPlants" id="AET02915">
    <property type="protein sequence ID" value="AET02915"/>
    <property type="gene ID" value="MTR_8g058250"/>
</dbReference>
<keyword evidence="15 23" id="KW-0675">Receptor</keyword>
<evidence type="ECO:0000256" key="18">
    <source>
        <dbReference type="ARBA" id="ARBA00048679"/>
    </source>
</evidence>
<dbReference type="GO" id="GO:0045088">
    <property type="term" value="P:regulation of innate immune response"/>
    <property type="evidence" value="ECO:0000318"/>
    <property type="project" value="GO_Central"/>
</dbReference>
<evidence type="ECO:0000313" key="25">
    <source>
        <dbReference type="EnsemblPlants" id="AET02915"/>
    </source>
</evidence>
<keyword evidence="8 21" id="KW-0732">Signal</keyword>
<keyword evidence="12" id="KW-0067">ATP-binding</keyword>
<keyword evidence="7 20" id="KW-0812">Transmembrane</keyword>
<dbReference type="SUPFAM" id="SSF56112">
    <property type="entry name" value="Protein kinase-like (PK-like)"/>
    <property type="match status" value="1"/>
</dbReference>
<dbReference type="Gramene" id="rna47103">
    <property type="protein sequence ID" value="RHN40864.1"/>
    <property type="gene ID" value="gene47103"/>
</dbReference>
<evidence type="ECO:0000313" key="23">
    <source>
        <dbReference type="EMBL" id="AET02915.2"/>
    </source>
</evidence>
<evidence type="ECO:0000256" key="4">
    <source>
        <dbReference type="ARBA" id="ARBA00022553"/>
    </source>
</evidence>
<evidence type="ECO:0000313" key="26">
    <source>
        <dbReference type="Proteomes" id="UP000002051"/>
    </source>
</evidence>
<dbReference type="GO" id="GO:0004672">
    <property type="term" value="F:protein kinase activity"/>
    <property type="evidence" value="ECO:0000318"/>
    <property type="project" value="GO_Central"/>
</dbReference>
<dbReference type="FunFam" id="3.80.10.10:FF:000838">
    <property type="entry name" value="Probable LRR receptor-like serine/threonine-protein kinase At1g53440"/>
    <property type="match status" value="1"/>
</dbReference>
<evidence type="ECO:0000256" key="11">
    <source>
        <dbReference type="ARBA" id="ARBA00022777"/>
    </source>
</evidence>
<accession>A0A0C3Y0X2</accession>
<reference evidence="23 26" key="2">
    <citation type="journal article" date="2014" name="BMC Genomics">
        <title>An improved genome release (version Mt4.0) for the model legume Medicago truncatula.</title>
        <authorList>
            <person name="Tang H."/>
            <person name="Krishnakumar V."/>
            <person name="Bidwell S."/>
            <person name="Rosen B."/>
            <person name="Chan A."/>
            <person name="Zhou S."/>
            <person name="Gentzbittel L."/>
            <person name="Childs K.L."/>
            <person name="Yandell M."/>
            <person name="Gundlach H."/>
            <person name="Mayer K.F."/>
            <person name="Schwartz D.C."/>
            <person name="Town C.D."/>
        </authorList>
    </citation>
    <scope>GENOME REANNOTATION</scope>
    <source>
        <strain evidence="25 26">cv. Jemalong A17</strain>
    </source>
</reference>
<evidence type="ECO:0000256" key="10">
    <source>
        <dbReference type="ARBA" id="ARBA00022741"/>
    </source>
</evidence>
<dbReference type="GO" id="GO:0016020">
    <property type="term" value="C:membrane"/>
    <property type="evidence" value="ECO:0007669"/>
    <property type="project" value="UniProtKB-SubCell"/>
</dbReference>
<reference evidence="24" key="4">
    <citation type="journal article" date="2018" name="Nat. Plants">
        <title>Whole-genome landscape of Medicago truncatula symbiotic genes.</title>
        <authorList>
            <person name="Pecrix Y."/>
            <person name="Gamas P."/>
            <person name="Carrere S."/>
        </authorList>
    </citation>
    <scope>NUCLEOTIDE SEQUENCE</scope>
    <source>
        <tissue evidence="24">Leaves</tissue>
    </source>
</reference>
<dbReference type="Gene3D" id="3.80.10.10">
    <property type="entry name" value="Ribonuclease Inhibitor"/>
    <property type="match status" value="2"/>
</dbReference>
<reference evidence="25" key="3">
    <citation type="submission" date="2015-04" db="UniProtKB">
        <authorList>
            <consortium name="EnsemblPlants"/>
        </authorList>
    </citation>
    <scope>IDENTIFICATION</scope>
    <source>
        <strain evidence="25">cv. Jemalong A17</strain>
    </source>
</reference>
<dbReference type="SMART" id="SM00220">
    <property type="entry name" value="S_TKc"/>
    <property type="match status" value="1"/>
</dbReference>
<dbReference type="InterPro" id="IPR001245">
    <property type="entry name" value="Ser-Thr/Tyr_kinase_cat_dom"/>
</dbReference>
<protein>
    <recommendedName>
        <fullName evidence="2">non-specific serine/threonine protein kinase</fullName>
        <ecNumber evidence="2">2.7.11.1</ecNumber>
    </recommendedName>
</protein>
<dbReference type="Pfam" id="PF07714">
    <property type="entry name" value="PK_Tyr_Ser-Thr"/>
    <property type="match status" value="1"/>
</dbReference>
<dbReference type="InterPro" id="IPR051824">
    <property type="entry name" value="LRR_Rcpt-Like_S/T_Kinase"/>
</dbReference>
<comment type="catalytic activity">
    <reaction evidence="18">
        <text>L-seryl-[protein] + ATP = O-phospho-L-seryl-[protein] + ADP + H(+)</text>
        <dbReference type="Rhea" id="RHEA:17989"/>
        <dbReference type="Rhea" id="RHEA-COMP:9863"/>
        <dbReference type="Rhea" id="RHEA-COMP:11604"/>
        <dbReference type="ChEBI" id="CHEBI:15378"/>
        <dbReference type="ChEBI" id="CHEBI:29999"/>
        <dbReference type="ChEBI" id="CHEBI:30616"/>
        <dbReference type="ChEBI" id="CHEBI:83421"/>
        <dbReference type="ChEBI" id="CHEBI:456216"/>
        <dbReference type="EC" id="2.7.11.1"/>
    </reaction>
</comment>
<feature type="region of interest" description="Disordered" evidence="19">
    <location>
        <begin position="959"/>
        <end position="1004"/>
    </location>
</feature>
<gene>
    <name evidence="25" type="primary">11410850</name>
    <name evidence="23" type="ordered locus">MTR_8g058250</name>
    <name evidence="24" type="ORF">MtrunA17_Chr8g0359691</name>
</gene>
<keyword evidence="14 20" id="KW-0472">Membrane</keyword>
<dbReference type="SUPFAM" id="SSF52058">
    <property type="entry name" value="L domain-like"/>
    <property type="match status" value="1"/>
</dbReference>
<dbReference type="PANTHER" id="PTHR48006">
    <property type="entry name" value="LEUCINE-RICH REPEAT-CONTAINING PROTEIN DDB_G0281931-RELATED"/>
    <property type="match status" value="1"/>
</dbReference>
<evidence type="ECO:0000256" key="7">
    <source>
        <dbReference type="ARBA" id="ARBA00022692"/>
    </source>
</evidence>
<comment type="catalytic activity">
    <reaction evidence="17">
        <text>L-threonyl-[protein] + ATP = O-phospho-L-threonyl-[protein] + ADP + H(+)</text>
        <dbReference type="Rhea" id="RHEA:46608"/>
        <dbReference type="Rhea" id="RHEA-COMP:11060"/>
        <dbReference type="Rhea" id="RHEA-COMP:11605"/>
        <dbReference type="ChEBI" id="CHEBI:15378"/>
        <dbReference type="ChEBI" id="CHEBI:30013"/>
        <dbReference type="ChEBI" id="CHEBI:30616"/>
        <dbReference type="ChEBI" id="CHEBI:61977"/>
        <dbReference type="ChEBI" id="CHEBI:456216"/>
        <dbReference type="EC" id="2.7.11.1"/>
    </reaction>
</comment>
<dbReference type="CDD" id="cd14066">
    <property type="entry name" value="STKc_IRAK"/>
    <property type="match status" value="1"/>
</dbReference>
<dbReference type="FunFam" id="1.10.510.10:FF:000044">
    <property type="entry name" value="Putative LRR receptor-like serine/threonine-protein kinase"/>
    <property type="match status" value="1"/>
</dbReference>
<evidence type="ECO:0000256" key="17">
    <source>
        <dbReference type="ARBA" id="ARBA00047899"/>
    </source>
</evidence>
<dbReference type="PROSITE" id="PS50011">
    <property type="entry name" value="PROTEIN_KINASE_DOM"/>
    <property type="match status" value="1"/>
</dbReference>
<evidence type="ECO:0000256" key="8">
    <source>
        <dbReference type="ARBA" id="ARBA00022729"/>
    </source>
</evidence>
<keyword evidence="4" id="KW-0597">Phosphoprotein</keyword>
<evidence type="ECO:0000256" key="15">
    <source>
        <dbReference type="ARBA" id="ARBA00023170"/>
    </source>
</evidence>
<name>G7LBX2_MEDTR</name>
<keyword evidence="9" id="KW-0677">Repeat</keyword>
<feature type="domain" description="Protein kinase" evidence="22">
    <location>
        <begin position="664"/>
        <end position="946"/>
    </location>
</feature>
<dbReference type="InterPro" id="IPR011009">
    <property type="entry name" value="Kinase-like_dom_sf"/>
</dbReference>
<dbReference type="Pfam" id="PF00560">
    <property type="entry name" value="LRR_1"/>
    <property type="match status" value="1"/>
</dbReference>
<organism evidence="23 26">
    <name type="scientific">Medicago truncatula</name>
    <name type="common">Barrel medic</name>
    <name type="synonym">Medicago tribuloides</name>
    <dbReference type="NCBI Taxonomy" id="3880"/>
    <lineage>
        <taxon>Eukaryota</taxon>
        <taxon>Viridiplantae</taxon>
        <taxon>Streptophyta</taxon>
        <taxon>Embryophyta</taxon>
        <taxon>Tracheophyta</taxon>
        <taxon>Spermatophyta</taxon>
        <taxon>Magnoliopsida</taxon>
        <taxon>eudicotyledons</taxon>
        <taxon>Gunneridae</taxon>
        <taxon>Pentapetalae</taxon>
        <taxon>rosids</taxon>
        <taxon>fabids</taxon>
        <taxon>Fabales</taxon>
        <taxon>Fabaceae</taxon>
        <taxon>Papilionoideae</taxon>
        <taxon>50 kb inversion clade</taxon>
        <taxon>NPAAA clade</taxon>
        <taxon>Hologalegina</taxon>
        <taxon>IRL clade</taxon>
        <taxon>Trifolieae</taxon>
        <taxon>Medicago</taxon>
    </lineage>
</organism>
<dbReference type="PaxDb" id="3880-AET02915"/>
<keyword evidence="11 23" id="KW-0418">Kinase</keyword>
<dbReference type="FunFam" id="3.30.200.20:FF:000217">
    <property type="entry name" value="probable LRR receptor-like serine/threonine-protein kinase At1g53430"/>
    <property type="match status" value="1"/>
</dbReference>
<evidence type="ECO:0000313" key="24">
    <source>
        <dbReference type="EMBL" id="RHN40864.1"/>
    </source>
</evidence>
<dbReference type="Pfam" id="PF13855">
    <property type="entry name" value="LRR_8"/>
    <property type="match status" value="2"/>
</dbReference>
<dbReference type="GO" id="GO:0004674">
    <property type="term" value="F:protein serine/threonine kinase activity"/>
    <property type="evidence" value="ECO:0007669"/>
    <property type="project" value="UniProtKB-KW"/>
</dbReference>
<dbReference type="EC" id="2.7.11.1" evidence="2"/>
<evidence type="ECO:0000256" key="9">
    <source>
        <dbReference type="ARBA" id="ARBA00022737"/>
    </source>
</evidence>
<dbReference type="Pfam" id="PF11721">
    <property type="entry name" value="Malectin"/>
    <property type="match status" value="1"/>
</dbReference>
<dbReference type="PROSITE" id="PS00108">
    <property type="entry name" value="PROTEIN_KINASE_ST"/>
    <property type="match status" value="1"/>
</dbReference>
<dbReference type="Gene3D" id="1.10.510.10">
    <property type="entry name" value="Transferase(Phosphotransferase) domain 1"/>
    <property type="match status" value="1"/>
</dbReference>
<dbReference type="PANTHER" id="PTHR48006:SF78">
    <property type="entry name" value="LRR RECEPTOR-LIKE KINASE"/>
    <property type="match status" value="1"/>
</dbReference>
<dbReference type="InterPro" id="IPR032675">
    <property type="entry name" value="LRR_dom_sf"/>
</dbReference>
<feature type="compositionally biased region" description="Polar residues" evidence="19">
    <location>
        <begin position="961"/>
        <end position="1004"/>
    </location>
</feature>
<dbReference type="EMBL" id="CM001224">
    <property type="protein sequence ID" value="AET02915.2"/>
    <property type="molecule type" value="Genomic_DNA"/>
</dbReference>
<evidence type="ECO:0000256" key="2">
    <source>
        <dbReference type="ARBA" id="ARBA00012513"/>
    </source>
</evidence>
<comment type="subcellular location">
    <subcellularLocation>
        <location evidence="1">Membrane</location>
        <topology evidence="1">Single-pass type I membrane protein</topology>
    </subcellularLocation>
</comment>
<evidence type="ECO:0000256" key="5">
    <source>
        <dbReference type="ARBA" id="ARBA00022614"/>
    </source>
</evidence>
<accession>G7LBX2</accession>
<dbReference type="Proteomes" id="UP000265566">
    <property type="component" value="Chromosome 8"/>
</dbReference>
<dbReference type="Gene3D" id="3.30.200.20">
    <property type="entry name" value="Phosphorylase Kinase, domain 1"/>
    <property type="match status" value="1"/>
</dbReference>
<evidence type="ECO:0000256" key="19">
    <source>
        <dbReference type="SAM" id="MobiDB-lite"/>
    </source>
</evidence>
<dbReference type="InterPro" id="IPR021720">
    <property type="entry name" value="Malectin_dom"/>
</dbReference>
<keyword evidence="6 24" id="KW-0808">Transferase</keyword>
<reference evidence="23 26" key="1">
    <citation type="journal article" date="2011" name="Nature">
        <title>The Medicago genome provides insight into the evolution of rhizobial symbioses.</title>
        <authorList>
            <person name="Young N.D."/>
            <person name="Debelle F."/>
            <person name="Oldroyd G.E."/>
            <person name="Geurts R."/>
            <person name="Cannon S.B."/>
            <person name="Udvardi M.K."/>
            <person name="Benedito V.A."/>
            <person name="Mayer K.F."/>
            <person name="Gouzy J."/>
            <person name="Schoof H."/>
            <person name="Van de Peer Y."/>
            <person name="Proost S."/>
            <person name="Cook D.R."/>
            <person name="Meyers B.C."/>
            <person name="Spannagl M."/>
            <person name="Cheung F."/>
            <person name="De Mita S."/>
            <person name="Krishnakumar V."/>
            <person name="Gundlach H."/>
            <person name="Zhou S."/>
            <person name="Mudge J."/>
            <person name="Bharti A.K."/>
            <person name="Murray J.D."/>
            <person name="Naoumkina M.A."/>
            <person name="Rosen B."/>
            <person name="Silverstein K.A."/>
            <person name="Tang H."/>
            <person name="Rombauts S."/>
            <person name="Zhao P.X."/>
            <person name="Zhou P."/>
            <person name="Barbe V."/>
            <person name="Bardou P."/>
            <person name="Bechner M."/>
            <person name="Bellec A."/>
            <person name="Berger A."/>
            <person name="Berges H."/>
            <person name="Bidwell S."/>
            <person name="Bisseling T."/>
            <person name="Choisne N."/>
            <person name="Couloux A."/>
            <person name="Denny R."/>
            <person name="Deshpande S."/>
            <person name="Dai X."/>
            <person name="Doyle J.J."/>
            <person name="Dudez A.M."/>
            <person name="Farmer A.D."/>
            <person name="Fouteau S."/>
            <person name="Franken C."/>
            <person name="Gibelin C."/>
            <person name="Gish J."/>
            <person name="Goldstein S."/>
            <person name="Gonzalez A.J."/>
            <person name="Green P.J."/>
            <person name="Hallab A."/>
            <person name="Hartog M."/>
            <person name="Hua A."/>
            <person name="Humphray S.J."/>
            <person name="Jeong D.H."/>
            <person name="Jing Y."/>
            <person name="Jocker A."/>
            <person name="Kenton S.M."/>
            <person name="Kim D.J."/>
            <person name="Klee K."/>
            <person name="Lai H."/>
            <person name="Lang C."/>
            <person name="Lin S."/>
            <person name="Macmil S.L."/>
            <person name="Magdelenat G."/>
            <person name="Matthews L."/>
            <person name="McCorrison J."/>
            <person name="Monaghan E.L."/>
            <person name="Mun J.H."/>
            <person name="Najar F.Z."/>
            <person name="Nicholson C."/>
            <person name="Noirot C."/>
            <person name="O'Bleness M."/>
            <person name="Paule C.R."/>
            <person name="Poulain J."/>
            <person name="Prion F."/>
            <person name="Qin B."/>
            <person name="Qu C."/>
            <person name="Retzel E.F."/>
            <person name="Riddle C."/>
            <person name="Sallet E."/>
            <person name="Samain S."/>
            <person name="Samson N."/>
            <person name="Sanders I."/>
            <person name="Saurat O."/>
            <person name="Scarpelli C."/>
            <person name="Schiex T."/>
            <person name="Segurens B."/>
            <person name="Severin A.J."/>
            <person name="Sherrier D.J."/>
            <person name="Shi R."/>
            <person name="Sims S."/>
            <person name="Singer S.R."/>
            <person name="Sinharoy S."/>
            <person name="Sterck L."/>
            <person name="Viollet A."/>
            <person name="Wang B.B."/>
            <person name="Wang K."/>
            <person name="Wang M."/>
            <person name="Wang X."/>
            <person name="Warfsmann J."/>
            <person name="Weissenbach J."/>
            <person name="White D.D."/>
            <person name="White J.D."/>
            <person name="Wiley G.B."/>
            <person name="Wincker P."/>
            <person name="Xing Y."/>
            <person name="Yang L."/>
            <person name="Yao Z."/>
            <person name="Ying F."/>
            <person name="Zhai J."/>
            <person name="Zhou L."/>
            <person name="Zuber A."/>
            <person name="Denarie J."/>
            <person name="Dixon R.A."/>
            <person name="May G.D."/>
            <person name="Schwartz D.C."/>
            <person name="Rogers J."/>
            <person name="Quetier F."/>
            <person name="Town C.D."/>
            <person name="Roe B.A."/>
        </authorList>
    </citation>
    <scope>NUCLEOTIDE SEQUENCE [LARGE SCALE GENOMIC DNA]</scope>
    <source>
        <strain evidence="23">A17</strain>
        <strain evidence="25 26">cv. Jemalong A17</strain>
    </source>
</reference>
<evidence type="ECO:0000256" key="21">
    <source>
        <dbReference type="SAM" id="SignalP"/>
    </source>
</evidence>
<dbReference type="InterPro" id="IPR001611">
    <property type="entry name" value="Leu-rich_rpt"/>
</dbReference>
<proteinExistence type="predicted"/>
<evidence type="ECO:0000256" key="1">
    <source>
        <dbReference type="ARBA" id="ARBA00004479"/>
    </source>
</evidence>
<dbReference type="EMBL" id="PSQE01000008">
    <property type="protein sequence ID" value="RHN40864.1"/>
    <property type="molecule type" value="Genomic_DNA"/>
</dbReference>
<evidence type="ECO:0000256" key="6">
    <source>
        <dbReference type="ARBA" id="ARBA00022679"/>
    </source>
</evidence>
<evidence type="ECO:0000256" key="16">
    <source>
        <dbReference type="ARBA" id="ARBA00023180"/>
    </source>
</evidence>
<dbReference type="InterPro" id="IPR000719">
    <property type="entry name" value="Prot_kinase_dom"/>
</dbReference>
<dbReference type="OrthoDB" id="4062651at2759"/>